<dbReference type="GO" id="GO:0005230">
    <property type="term" value="F:extracellular ligand-gated monoatomic ion channel activity"/>
    <property type="evidence" value="ECO:0007669"/>
    <property type="project" value="InterPro"/>
</dbReference>
<keyword evidence="8 11" id="KW-0406">Ion transport</keyword>
<dbReference type="InterPro" id="IPR006202">
    <property type="entry name" value="Neur_chan_lig-bd"/>
</dbReference>
<proteinExistence type="inferred from homology"/>
<comment type="similarity">
    <text evidence="11">Belongs to the ligand-gated ion channel (TC 1.A.9) family.</text>
</comment>
<dbReference type="InterPro" id="IPR006201">
    <property type="entry name" value="Neur_channel"/>
</dbReference>
<keyword evidence="5 11" id="KW-0812">Transmembrane</keyword>
<evidence type="ECO:0000256" key="1">
    <source>
        <dbReference type="ARBA" id="ARBA00004141"/>
    </source>
</evidence>
<organism evidence="14 15">
    <name type="scientific">Artemia franciscana</name>
    <name type="common">Brine shrimp</name>
    <name type="synonym">Artemia sanfranciscana</name>
    <dbReference type="NCBI Taxonomy" id="6661"/>
    <lineage>
        <taxon>Eukaryota</taxon>
        <taxon>Metazoa</taxon>
        <taxon>Ecdysozoa</taxon>
        <taxon>Arthropoda</taxon>
        <taxon>Crustacea</taxon>
        <taxon>Branchiopoda</taxon>
        <taxon>Anostraca</taxon>
        <taxon>Artemiidae</taxon>
        <taxon>Artemia</taxon>
    </lineage>
</organism>
<feature type="transmembrane region" description="Helical" evidence="11">
    <location>
        <begin position="514"/>
        <end position="533"/>
    </location>
</feature>
<evidence type="ECO:0000313" key="14">
    <source>
        <dbReference type="EMBL" id="KAK2713859.1"/>
    </source>
</evidence>
<gene>
    <name evidence="14" type="ORF">QYM36_009671</name>
</gene>
<dbReference type="CDD" id="cd18987">
    <property type="entry name" value="LGIC_ECD_anion"/>
    <property type="match status" value="1"/>
</dbReference>
<keyword evidence="9 11" id="KW-0472">Membrane</keyword>
<keyword evidence="10 11" id="KW-0407">Ion channel</keyword>
<keyword evidence="3 11" id="KW-0813">Transport</keyword>
<reference evidence="14" key="1">
    <citation type="submission" date="2023-07" db="EMBL/GenBank/DDBJ databases">
        <title>Chromosome-level genome assembly of Artemia franciscana.</title>
        <authorList>
            <person name="Jo E."/>
        </authorList>
    </citation>
    <scope>NUCLEOTIDE SEQUENCE</scope>
    <source>
        <tissue evidence="14">Whole body</tissue>
    </source>
</reference>
<dbReference type="PROSITE" id="PS00236">
    <property type="entry name" value="NEUROTR_ION_CHANNEL"/>
    <property type="match status" value="1"/>
</dbReference>
<dbReference type="Pfam" id="PF02932">
    <property type="entry name" value="Neur_chan_memb"/>
    <property type="match status" value="1"/>
</dbReference>
<evidence type="ECO:0000259" key="12">
    <source>
        <dbReference type="Pfam" id="PF02931"/>
    </source>
</evidence>
<evidence type="ECO:0000256" key="2">
    <source>
        <dbReference type="ARBA" id="ARBA00004236"/>
    </source>
</evidence>
<feature type="chain" id="PRO_5041518552" evidence="11">
    <location>
        <begin position="21"/>
        <end position="534"/>
    </location>
</feature>
<feature type="transmembrane region" description="Helical" evidence="11">
    <location>
        <begin position="274"/>
        <end position="296"/>
    </location>
</feature>
<evidence type="ECO:0000256" key="3">
    <source>
        <dbReference type="ARBA" id="ARBA00022448"/>
    </source>
</evidence>
<feature type="transmembrane region" description="Helical" evidence="11">
    <location>
        <begin position="340"/>
        <end position="362"/>
    </location>
</feature>
<dbReference type="InterPro" id="IPR006028">
    <property type="entry name" value="GABAA/Glycine_rcpt"/>
</dbReference>
<keyword evidence="6 11" id="KW-0732">Signal</keyword>
<keyword evidence="7 11" id="KW-1133">Transmembrane helix</keyword>
<dbReference type="PANTHER" id="PTHR18945">
    <property type="entry name" value="NEUROTRANSMITTER GATED ION CHANNEL"/>
    <property type="match status" value="1"/>
</dbReference>
<evidence type="ECO:0000259" key="13">
    <source>
        <dbReference type="Pfam" id="PF02932"/>
    </source>
</evidence>
<dbReference type="EMBL" id="JAVRJZ010000014">
    <property type="protein sequence ID" value="KAK2713859.1"/>
    <property type="molecule type" value="Genomic_DNA"/>
</dbReference>
<dbReference type="PRINTS" id="PR00253">
    <property type="entry name" value="GABAARECEPTR"/>
</dbReference>
<sequence length="534" mass="61328">MCSFHILVFAFISSLSIIQCQNLTEVTLNITTVTEPDRLTLIEEFDGVIETKSNVKILERLELFNELTKTDVYDKRIPPKSDGPIKVEISISVNALGAIATRNTERDSKFRSQLSIYETWKDPRLAFANFSTNQILIRGEDDFAKKIWRPNIIVANEASSSLINVPRSNNLITIYPDGRVVHTFRVRSETYCALYMHKFPFDKQRCSFYFESWSLTDDKLLLEWKKGKEIEFNDEYTMIEFFKISHDTRTLTNTRPDGQKYSMLDFEIYIGREYGFFVIDFYVPGVIIVFMSWVAFWIDPASIPGRINIGIISTFAFITLRRLMTNQLPRVGYFKALDGYSATCLVFIIATLVEFGFVNTVWRRTKELQIKKLSATSLFKSAITPSASRRPSLSPSMMTSSVNDLNQSTIDLINEIGARPRARTLTNDLQQRPAHHMSSSTLTTISCNSCPDLQEEIAGRHSVTGLSTFRDDGGRRGSVFSLSSARAANDFFNKQVYYLEQREAGKYIDRRARIYFPLLFGLFNIVYWIWVFAL</sequence>
<evidence type="ECO:0000256" key="11">
    <source>
        <dbReference type="RuleBase" id="RU000687"/>
    </source>
</evidence>
<dbReference type="PRINTS" id="PR00252">
    <property type="entry name" value="NRIONCHANNEL"/>
</dbReference>
<name>A0AA88HU31_ARTSF</name>
<dbReference type="Pfam" id="PF02931">
    <property type="entry name" value="Neur_chan_LBD"/>
    <property type="match status" value="1"/>
</dbReference>
<protein>
    <submittedName>
        <fullName evidence="14">Uncharacterized protein</fullName>
    </submittedName>
</protein>
<evidence type="ECO:0000313" key="15">
    <source>
        <dbReference type="Proteomes" id="UP001187531"/>
    </source>
</evidence>
<accession>A0AA88HU31</accession>
<evidence type="ECO:0000256" key="4">
    <source>
        <dbReference type="ARBA" id="ARBA00022475"/>
    </source>
</evidence>
<dbReference type="AlphaFoldDB" id="A0AA88HU31"/>
<evidence type="ECO:0000256" key="9">
    <source>
        <dbReference type="ARBA" id="ARBA00023136"/>
    </source>
</evidence>
<evidence type="ECO:0000256" key="10">
    <source>
        <dbReference type="ARBA" id="ARBA00023303"/>
    </source>
</evidence>
<dbReference type="GO" id="GO:0005254">
    <property type="term" value="F:chloride channel activity"/>
    <property type="evidence" value="ECO:0007669"/>
    <property type="project" value="UniProtKB-ARBA"/>
</dbReference>
<dbReference type="GO" id="GO:0099095">
    <property type="term" value="F:ligand-gated monoatomic anion channel activity"/>
    <property type="evidence" value="ECO:0007669"/>
    <property type="project" value="UniProtKB-ARBA"/>
</dbReference>
<dbReference type="InterPro" id="IPR006029">
    <property type="entry name" value="Neurotrans-gated_channel_TM"/>
</dbReference>
<evidence type="ECO:0000256" key="5">
    <source>
        <dbReference type="ARBA" id="ARBA00022692"/>
    </source>
</evidence>
<feature type="domain" description="Neurotransmitter-gated ion-channel ligand-binding" evidence="12">
    <location>
        <begin position="62"/>
        <end position="273"/>
    </location>
</feature>
<dbReference type="GO" id="GO:0005886">
    <property type="term" value="C:plasma membrane"/>
    <property type="evidence" value="ECO:0007669"/>
    <property type="project" value="UniProtKB-SubCell"/>
</dbReference>
<dbReference type="InterPro" id="IPR036719">
    <property type="entry name" value="Neuro-gated_channel_TM_sf"/>
</dbReference>
<dbReference type="SUPFAM" id="SSF90112">
    <property type="entry name" value="Neurotransmitter-gated ion-channel transmembrane pore"/>
    <property type="match status" value="1"/>
</dbReference>
<dbReference type="InterPro" id="IPR036734">
    <property type="entry name" value="Neur_chan_lig-bd_sf"/>
</dbReference>
<dbReference type="GO" id="GO:0004888">
    <property type="term" value="F:transmembrane signaling receptor activity"/>
    <property type="evidence" value="ECO:0007669"/>
    <property type="project" value="InterPro"/>
</dbReference>
<dbReference type="Gene3D" id="1.20.58.390">
    <property type="entry name" value="Neurotransmitter-gated ion-channel transmembrane domain"/>
    <property type="match status" value="1"/>
</dbReference>
<dbReference type="CDD" id="cd19049">
    <property type="entry name" value="LGIC_TM_anion"/>
    <property type="match status" value="1"/>
</dbReference>
<comment type="caution">
    <text evidence="14">The sequence shown here is derived from an EMBL/GenBank/DDBJ whole genome shotgun (WGS) entry which is preliminary data.</text>
</comment>
<evidence type="ECO:0000256" key="8">
    <source>
        <dbReference type="ARBA" id="ARBA00023065"/>
    </source>
</evidence>
<dbReference type="InterPro" id="IPR018000">
    <property type="entry name" value="Neurotransmitter_ion_chnl_CS"/>
</dbReference>
<dbReference type="InterPro" id="IPR038050">
    <property type="entry name" value="Neuro_actylchol_rec"/>
</dbReference>
<feature type="signal peptide" evidence="11">
    <location>
        <begin position="1"/>
        <end position="20"/>
    </location>
</feature>
<evidence type="ECO:0000256" key="6">
    <source>
        <dbReference type="ARBA" id="ARBA00022729"/>
    </source>
</evidence>
<comment type="subcellular location">
    <subcellularLocation>
        <location evidence="2">Cell membrane</location>
    </subcellularLocation>
    <subcellularLocation>
        <location evidence="1">Membrane</location>
        <topology evidence="1">Multi-pass membrane protein</topology>
    </subcellularLocation>
</comment>
<feature type="domain" description="Neurotransmitter-gated ion-channel transmembrane" evidence="13">
    <location>
        <begin position="282"/>
        <end position="528"/>
    </location>
</feature>
<keyword evidence="4" id="KW-1003">Cell membrane</keyword>
<dbReference type="Proteomes" id="UP001187531">
    <property type="component" value="Unassembled WGS sequence"/>
</dbReference>
<dbReference type="Gene3D" id="2.70.170.10">
    <property type="entry name" value="Neurotransmitter-gated ion-channel ligand-binding domain"/>
    <property type="match status" value="1"/>
</dbReference>
<evidence type="ECO:0000256" key="7">
    <source>
        <dbReference type="ARBA" id="ARBA00022989"/>
    </source>
</evidence>
<feature type="transmembrane region" description="Helical" evidence="11">
    <location>
        <begin position="303"/>
        <end position="320"/>
    </location>
</feature>
<keyword evidence="15" id="KW-1185">Reference proteome</keyword>
<dbReference type="SUPFAM" id="SSF63712">
    <property type="entry name" value="Nicotinic receptor ligand binding domain-like"/>
    <property type="match status" value="1"/>
</dbReference>